<feature type="compositionally biased region" description="Basic and acidic residues" evidence="2">
    <location>
        <begin position="248"/>
        <end position="258"/>
    </location>
</feature>
<keyword evidence="3" id="KW-1133">Transmembrane helix</keyword>
<feature type="compositionally biased region" description="Basic and acidic residues" evidence="2">
    <location>
        <begin position="1279"/>
        <end position="1313"/>
    </location>
</feature>
<evidence type="ECO:0000256" key="3">
    <source>
        <dbReference type="SAM" id="Phobius"/>
    </source>
</evidence>
<organism evidence="4 5">
    <name type="scientific">Pseudocercospora musae</name>
    <dbReference type="NCBI Taxonomy" id="113226"/>
    <lineage>
        <taxon>Eukaryota</taxon>
        <taxon>Fungi</taxon>
        <taxon>Dikarya</taxon>
        <taxon>Ascomycota</taxon>
        <taxon>Pezizomycotina</taxon>
        <taxon>Dothideomycetes</taxon>
        <taxon>Dothideomycetidae</taxon>
        <taxon>Mycosphaerellales</taxon>
        <taxon>Mycosphaerellaceae</taxon>
        <taxon>Pseudocercospora</taxon>
    </lineage>
</organism>
<feature type="coiled-coil region" evidence="1">
    <location>
        <begin position="524"/>
        <end position="551"/>
    </location>
</feature>
<evidence type="ECO:0000256" key="1">
    <source>
        <dbReference type="SAM" id="Coils"/>
    </source>
</evidence>
<feature type="region of interest" description="Disordered" evidence="2">
    <location>
        <begin position="460"/>
        <end position="481"/>
    </location>
</feature>
<accession>A0A139IK40</accession>
<feature type="compositionally biased region" description="Basic and acidic residues" evidence="2">
    <location>
        <begin position="637"/>
        <end position="649"/>
    </location>
</feature>
<feature type="region of interest" description="Disordered" evidence="2">
    <location>
        <begin position="110"/>
        <end position="137"/>
    </location>
</feature>
<dbReference type="EMBL" id="LFZO01000067">
    <property type="protein sequence ID" value="KXT15060.1"/>
    <property type="molecule type" value="Genomic_DNA"/>
</dbReference>
<feature type="region of interest" description="Disordered" evidence="2">
    <location>
        <begin position="616"/>
        <end position="649"/>
    </location>
</feature>
<dbReference type="Proteomes" id="UP000073492">
    <property type="component" value="Unassembled WGS sequence"/>
</dbReference>
<evidence type="ECO:0000313" key="4">
    <source>
        <dbReference type="EMBL" id="KXT15060.1"/>
    </source>
</evidence>
<keyword evidence="5" id="KW-1185">Reference proteome</keyword>
<keyword evidence="3" id="KW-0472">Membrane</keyword>
<sequence length="1377" mass="156567">MLQPQNLAAVKRHALTSIATRATITAIVRSSAAYTQSHSRSFLGWGRQNDYTNKSDPSYYRLCKYRTLKTRAKLLEKLRRKGRWDWDVDQRPFFTSKHIRFASHVGRPKWYPRKGDEDAQEKKPEEIHDEDGFELNQREKEWKEQMEAMRKRIEQDPYEAVFGKRFEPFWNPLVPSWMRDDIGLAGFSKPKDSPSAPSTSSGKTDPVEKKQPAGQYKPLDPEPIRRNRSPSPRRDDIPEGQLTNYSYDSKKTAHRPEADGPNGQLTNYSYGSSTSWDSWTKKTRREEWDSVTGQTRRYEYDPISNRMVPIDASKPMESEVTKLGSELKDRPKTSESPLMDHDFKANWIERTKPEGSEASRLRAALKGQPKGSLSPLMAHGFKSVLSEKSSEAVDVPVKTPKTSLEVRKAIPVPTQNLEGKKTSVYFPSLLNTSLQTHAAKASAVSRVPEKEVDALTAEDVRSSVGKHKSGPEAKKISQNDVNEIRARHYGKADLASSQWDQAEYRVMLEHQIRSMIRAKEKLLRHGSQAELAAIERKLDTTNQQLDQLDSLQATKPATEPVTKVESVVEAVNRHEPSTTLRSALDRLEAKESGKWTPEEVQKLEEMRRSGVPYDQIMSSLGRSPKRSAFESSDLDDSAAHESTGDHSEYKANVPRDWEKQAELLQADRVRRTRGDPVKQAEDDILSMRKSGMRWIDIMNVRKAKHDAEKAEQKAAAEVRDAEKNKKLEKANAMLEAEIQEQKSRMQAHESRYAHKIQSLRKELDTAYKQSSTNAEMHVDRIRYLEQALEKAQKASGDNSTVEKYQSETDRYKKKIAELRKELDIAFKQSSTASAKHVERIQQLEKEVDSAQKNSAWKSKWEKHIYVNENQALRDQRDSNKMSSDIKEEKHLERIRHLERELAEARKQSMPAEATQAEGDMSANVTKYAKNNSKWYKQPASMPLDKELDKELAKYEQKKKSDQDLVREVRDIYEKQYGKIDVNHRQTTPTIPRAQITRKEPQVVEVESDVDLGRALADFEKEQTYNFKRDNVEAEIAAQEKEGHEAQALMAPEGASKMRSPTSNELGLDKDVYGSRSIEKDAPKVIASDSSEQTPPQNQTSSGIQWAEPPLYKVLAYDSGNDLFSIATTSTNFTGNETPISIPEALSHLYQPARFVSHFAELQKEGFQVIHGTKDLLVFKKVAKLESPATRVSVPLGLEDHGLTKGTESKKSVSVNPIDGTTEPETGRFASPTGFVGDRWDNIISSEGIAQSPSTVSNATSTSSPSKSTSTEPTSTESSDDIRHYPRIKREERVFSANRLDKRSSPPRPHHPEPTAKQVKWMKKEWKRSRRRFRIAIWTGLGASALAYGIGAKMERDAREKRKETWEKIVERSRGKFD</sequence>
<keyword evidence="1" id="KW-0175">Coiled coil</keyword>
<feature type="compositionally biased region" description="Polar residues" evidence="2">
    <location>
        <begin position="1087"/>
        <end position="1103"/>
    </location>
</feature>
<feature type="region of interest" description="Disordered" evidence="2">
    <location>
        <begin position="1084"/>
        <end position="1104"/>
    </location>
</feature>
<feature type="compositionally biased region" description="Low complexity" evidence="2">
    <location>
        <begin position="1251"/>
        <end position="1276"/>
    </location>
</feature>
<feature type="coiled-coil region" evidence="1">
    <location>
        <begin position="700"/>
        <end position="751"/>
    </location>
</feature>
<feature type="compositionally biased region" description="Basic and acidic residues" evidence="2">
    <location>
        <begin position="113"/>
        <end position="126"/>
    </location>
</feature>
<gene>
    <name evidence="4" type="ORF">AC579_1495</name>
</gene>
<protein>
    <submittedName>
        <fullName evidence="4">Uncharacterized protein</fullName>
    </submittedName>
</protein>
<feature type="coiled-coil region" evidence="1">
    <location>
        <begin position="801"/>
        <end position="853"/>
    </location>
</feature>
<evidence type="ECO:0000256" key="2">
    <source>
        <dbReference type="SAM" id="MobiDB-lite"/>
    </source>
</evidence>
<name>A0A139IK40_9PEZI</name>
<feature type="region of interest" description="Disordered" evidence="2">
    <location>
        <begin position="1246"/>
        <end position="1318"/>
    </location>
</feature>
<feature type="transmembrane region" description="Helical" evidence="3">
    <location>
        <begin position="1334"/>
        <end position="1351"/>
    </location>
</feature>
<feature type="compositionally biased region" description="Basic and acidic residues" evidence="2">
    <location>
        <begin position="314"/>
        <end position="345"/>
    </location>
</feature>
<comment type="caution">
    <text evidence="4">The sequence shown here is derived from an EMBL/GenBank/DDBJ whole genome shotgun (WGS) entry which is preliminary data.</text>
</comment>
<keyword evidence="3" id="KW-0812">Transmembrane</keyword>
<feature type="region of interest" description="Disordered" evidence="2">
    <location>
        <begin position="1357"/>
        <end position="1377"/>
    </location>
</feature>
<feature type="region of interest" description="Disordered" evidence="2">
    <location>
        <begin position="309"/>
        <end position="345"/>
    </location>
</feature>
<feature type="region of interest" description="Disordered" evidence="2">
    <location>
        <begin position="185"/>
        <end position="295"/>
    </location>
</feature>
<dbReference type="OrthoDB" id="3946750at2759"/>
<evidence type="ECO:0000313" key="5">
    <source>
        <dbReference type="Proteomes" id="UP000073492"/>
    </source>
</evidence>
<proteinExistence type="predicted"/>
<feature type="compositionally biased region" description="Basic and acidic residues" evidence="2">
    <location>
        <begin position="469"/>
        <end position="481"/>
    </location>
</feature>
<reference evidence="4 5" key="1">
    <citation type="submission" date="2015-07" db="EMBL/GenBank/DDBJ databases">
        <title>Comparative genomics of the Sigatoka disease complex on banana suggests a link between parallel evolutionary changes in Pseudocercospora fijiensis and Pseudocercospora eumusae and increased virulence on the banana host.</title>
        <authorList>
            <person name="Chang T.-C."/>
            <person name="Salvucci A."/>
            <person name="Crous P.W."/>
            <person name="Stergiopoulos I."/>
        </authorList>
    </citation>
    <scope>NUCLEOTIDE SEQUENCE [LARGE SCALE GENOMIC DNA]</scope>
    <source>
        <strain evidence="4 5">CBS 116634</strain>
    </source>
</reference>
<feature type="region of interest" description="Disordered" evidence="2">
    <location>
        <begin position="1198"/>
        <end position="1234"/>
    </location>
</feature>
<feature type="compositionally biased region" description="Basic and acidic residues" evidence="2">
    <location>
        <begin position="1198"/>
        <end position="1210"/>
    </location>
</feature>